<evidence type="ECO:0000313" key="9">
    <source>
        <dbReference type="Proteomes" id="UP000218896"/>
    </source>
</evidence>
<evidence type="ECO:0000313" key="8">
    <source>
        <dbReference type="EMBL" id="PAU82386.1"/>
    </source>
</evidence>
<proteinExistence type="inferred from homology"/>
<dbReference type="RefSeq" id="WP_095616480.1">
    <property type="nucleotide sequence ID" value="NZ_NSKD01000001.1"/>
</dbReference>
<dbReference type="GO" id="GO:0046872">
    <property type="term" value="F:metal ion binding"/>
    <property type="evidence" value="ECO:0007669"/>
    <property type="project" value="UniProtKB-KW"/>
</dbReference>
<evidence type="ECO:0000256" key="6">
    <source>
        <dbReference type="PIRSR" id="PIRSR604808-3"/>
    </source>
</evidence>
<feature type="site" description="Important for catalytic activity" evidence="6">
    <location>
        <position position="220"/>
    </location>
</feature>
<gene>
    <name evidence="8" type="ORF">CK501_04390</name>
</gene>
<comment type="cofactor">
    <cofactor evidence="5">
        <name>Mg(2+)</name>
        <dbReference type="ChEBI" id="CHEBI:18420"/>
    </cofactor>
    <cofactor evidence="5">
        <name>Mn(2+)</name>
        <dbReference type="ChEBI" id="CHEBI:29035"/>
    </cofactor>
    <text evidence="5">Probably binds two magnesium or manganese ions per subunit.</text>
</comment>
<dbReference type="PROSITE" id="PS51435">
    <property type="entry name" value="AP_NUCLEASE_F1_4"/>
    <property type="match status" value="1"/>
</dbReference>
<sequence length="258" mass="29340">MRVVTVSVNGLREAISKGFFEWLAEQDADVVAVQDHRVRVAEIEDDPALTPEGYQAWFVDAENPESGGVGFYTRHFPKAIIYGFNYGPGDMEGRYLQADFQKLSVASVLAPAADEAGGEQARDAFMEAFLTHTGKTARKRRQYIICANLRTAHRDEDADSFFHRQPVSGFLPHERAWMDELFNQQGYLDAFRSLEADDRAASWWPEWARNWRRAAGWRTDYQMLTPGLHDALEDGWIDTDAGFSDHAPVVMDYRISPE</sequence>
<reference evidence="8 9" key="1">
    <citation type="submission" date="2017-08" db="EMBL/GenBank/DDBJ databases">
        <title>Halovibrio sewagensis sp. nov., isolated from wastewater of high salinity.</title>
        <authorList>
            <person name="Dong X."/>
            <person name="Zhang G."/>
        </authorList>
    </citation>
    <scope>NUCLEOTIDE SEQUENCE [LARGE SCALE GENOMIC DNA]</scope>
    <source>
        <strain evidence="8 9">YL5-2</strain>
    </source>
</reference>
<dbReference type="Gene3D" id="3.60.10.10">
    <property type="entry name" value="Endonuclease/exonuclease/phosphatase"/>
    <property type="match status" value="1"/>
</dbReference>
<comment type="similarity">
    <text evidence="1">Belongs to the DNA repair enzymes AP/ExoA family.</text>
</comment>
<dbReference type="Proteomes" id="UP000218896">
    <property type="component" value="Unassembled WGS sequence"/>
</dbReference>
<dbReference type="GO" id="GO:0008311">
    <property type="term" value="F:double-stranded DNA 3'-5' DNA exonuclease activity"/>
    <property type="evidence" value="ECO:0007669"/>
    <property type="project" value="InterPro"/>
</dbReference>
<feature type="binding site" evidence="5">
    <location>
        <position position="245"/>
    </location>
    <ligand>
        <name>Mg(2+)</name>
        <dbReference type="ChEBI" id="CHEBI:18420"/>
        <label>1</label>
    </ligand>
</feature>
<dbReference type="Pfam" id="PF03372">
    <property type="entry name" value="Exo_endo_phos"/>
    <property type="match status" value="1"/>
</dbReference>
<accession>A0A2A2FAC4</accession>
<dbReference type="OrthoDB" id="9803914at2"/>
<keyword evidence="9" id="KW-1185">Reference proteome</keyword>
<dbReference type="InterPro" id="IPR005135">
    <property type="entry name" value="Endo/exonuclease/phosphatase"/>
</dbReference>
<dbReference type="InterPro" id="IPR036691">
    <property type="entry name" value="Endo/exonu/phosph_ase_sf"/>
</dbReference>
<evidence type="ECO:0000256" key="2">
    <source>
        <dbReference type="ARBA" id="ARBA00022723"/>
    </source>
</evidence>
<comment type="caution">
    <text evidence="8">The sequence shown here is derived from an EMBL/GenBank/DDBJ whole genome shotgun (WGS) entry which is preliminary data.</text>
</comment>
<evidence type="ECO:0000256" key="4">
    <source>
        <dbReference type="ARBA" id="ARBA00022842"/>
    </source>
</evidence>
<keyword evidence="3" id="KW-0378">Hydrolase</keyword>
<dbReference type="SUPFAM" id="SSF56219">
    <property type="entry name" value="DNase I-like"/>
    <property type="match status" value="1"/>
</dbReference>
<evidence type="ECO:0000256" key="1">
    <source>
        <dbReference type="ARBA" id="ARBA00007092"/>
    </source>
</evidence>
<dbReference type="AlphaFoldDB" id="A0A2A2FAC4"/>
<keyword evidence="4 5" id="KW-0460">Magnesium</keyword>
<feature type="site" description="Interaction with DNA substrate" evidence="6">
    <location>
        <position position="246"/>
    </location>
</feature>
<dbReference type="InterPro" id="IPR037493">
    <property type="entry name" value="ExoIII-like"/>
</dbReference>
<organism evidence="8 9">
    <name type="scientific">Halovibrio salipaludis</name>
    <dbReference type="NCBI Taxonomy" id="2032626"/>
    <lineage>
        <taxon>Bacteria</taxon>
        <taxon>Pseudomonadati</taxon>
        <taxon>Pseudomonadota</taxon>
        <taxon>Gammaproteobacteria</taxon>
        <taxon>Oceanospirillales</taxon>
        <taxon>Halomonadaceae</taxon>
        <taxon>Halovibrio</taxon>
    </lineage>
</organism>
<protein>
    <submittedName>
        <fullName evidence="8">Exodeoxyribonuclease III</fullName>
    </submittedName>
</protein>
<dbReference type="PANTHER" id="PTHR43250:SF2">
    <property type="entry name" value="EXODEOXYRIBONUCLEASE III"/>
    <property type="match status" value="1"/>
</dbReference>
<dbReference type="EMBL" id="NSKD01000001">
    <property type="protein sequence ID" value="PAU82386.1"/>
    <property type="molecule type" value="Genomic_DNA"/>
</dbReference>
<name>A0A2A2FAC4_9GAMM</name>
<dbReference type="PANTHER" id="PTHR43250">
    <property type="entry name" value="EXODEOXYRIBONUCLEASE III"/>
    <property type="match status" value="1"/>
</dbReference>
<dbReference type="NCBIfam" id="TIGR00633">
    <property type="entry name" value="xth"/>
    <property type="match status" value="1"/>
</dbReference>
<dbReference type="GO" id="GO:0006281">
    <property type="term" value="P:DNA repair"/>
    <property type="evidence" value="ECO:0007669"/>
    <property type="project" value="InterPro"/>
</dbReference>
<feature type="domain" description="Endonuclease/exonuclease/phosphatase" evidence="7">
    <location>
        <begin position="19"/>
        <end position="246"/>
    </location>
</feature>
<keyword evidence="2 5" id="KW-0479">Metal-binding</keyword>
<evidence type="ECO:0000256" key="3">
    <source>
        <dbReference type="ARBA" id="ARBA00022801"/>
    </source>
</evidence>
<feature type="binding site" evidence="5">
    <location>
        <position position="246"/>
    </location>
    <ligand>
        <name>Mg(2+)</name>
        <dbReference type="ChEBI" id="CHEBI:18420"/>
        <label>1</label>
    </ligand>
</feature>
<evidence type="ECO:0000256" key="5">
    <source>
        <dbReference type="PIRSR" id="PIRSR604808-2"/>
    </source>
</evidence>
<evidence type="ECO:0000259" key="7">
    <source>
        <dbReference type="Pfam" id="PF03372"/>
    </source>
</evidence>
<keyword evidence="5" id="KW-0464">Manganese</keyword>
<dbReference type="InterPro" id="IPR004808">
    <property type="entry name" value="AP_endonuc_1"/>
</dbReference>